<keyword evidence="5" id="KW-0999">Mitochondrion inner membrane</keyword>
<evidence type="ECO:0000256" key="7">
    <source>
        <dbReference type="ARBA" id="ARBA00022989"/>
    </source>
</evidence>
<evidence type="ECO:0000256" key="8">
    <source>
        <dbReference type="ARBA" id="ARBA00023128"/>
    </source>
</evidence>
<dbReference type="SUPFAM" id="SSF81411">
    <property type="entry name" value="Mitochondrial cytochrome c oxidase subunit VIa"/>
    <property type="match status" value="1"/>
</dbReference>
<gene>
    <name evidence="11" type="ORF">WH47_01189</name>
</gene>
<keyword evidence="8" id="KW-0496">Mitochondrion</keyword>
<dbReference type="GO" id="GO:0006123">
    <property type="term" value="P:mitochondrial electron transport, cytochrome c to oxygen"/>
    <property type="evidence" value="ECO:0007669"/>
    <property type="project" value="TreeGrafter"/>
</dbReference>
<evidence type="ECO:0000256" key="4">
    <source>
        <dbReference type="ARBA" id="ARBA00022692"/>
    </source>
</evidence>
<comment type="subcellular location">
    <subcellularLocation>
        <location evidence="1">Mitochondrion inner membrane</location>
        <topology evidence="1">Single-pass membrane protein</topology>
    </subcellularLocation>
</comment>
<evidence type="ECO:0000256" key="5">
    <source>
        <dbReference type="ARBA" id="ARBA00022792"/>
    </source>
</evidence>
<keyword evidence="6" id="KW-0809">Transit peptide</keyword>
<dbReference type="OrthoDB" id="5947505at2759"/>
<keyword evidence="9" id="KW-0472">Membrane</keyword>
<dbReference type="InterPro" id="IPR001349">
    <property type="entry name" value="Cyt_c_oxidase_su6a"/>
</dbReference>
<keyword evidence="4" id="KW-0812">Transmembrane</keyword>
<proteinExistence type="inferred from homology"/>
<evidence type="ECO:0000313" key="12">
    <source>
        <dbReference type="Proteomes" id="UP000053825"/>
    </source>
</evidence>
<protein>
    <submittedName>
        <fullName evidence="11">Cytochrome c oxidase subunit 6A1, mitochondrial</fullName>
    </submittedName>
</protein>
<comment type="pathway">
    <text evidence="2">Energy metabolism; oxidative phosphorylation.</text>
</comment>
<evidence type="ECO:0000256" key="10">
    <source>
        <dbReference type="RuleBase" id="RU004396"/>
    </source>
</evidence>
<dbReference type="EMBL" id="KQ414685">
    <property type="protein sequence ID" value="KOC63859.1"/>
    <property type="molecule type" value="Genomic_DNA"/>
</dbReference>
<dbReference type="PANTHER" id="PTHR11504:SF0">
    <property type="entry name" value="CYTOCHROME C OXIDASE SUBUNIT"/>
    <property type="match status" value="1"/>
</dbReference>
<sequence length="111" mass="12697">MAHIPKLGQCGHTFTRGFNSIVKTVEQRTHKGAEKGATLWRNISIFVGLPLIILSNVNSYLNSQQHHRERPEFIAYPYLKIINKPFPWGDGKHSLFHNPKVNYVPGIGYEE</sequence>
<dbReference type="AlphaFoldDB" id="A0A0L7QZ21"/>
<reference evidence="11 12" key="1">
    <citation type="submission" date="2015-07" db="EMBL/GenBank/DDBJ databases">
        <title>The genome of Habropoda laboriosa.</title>
        <authorList>
            <person name="Pan H."/>
            <person name="Kapheim K."/>
        </authorList>
    </citation>
    <scope>NUCLEOTIDE SEQUENCE [LARGE SCALE GENOMIC DNA]</scope>
    <source>
        <strain evidence="11">0110345459</strain>
    </source>
</reference>
<evidence type="ECO:0000256" key="3">
    <source>
        <dbReference type="ARBA" id="ARBA00005553"/>
    </source>
</evidence>
<dbReference type="STRING" id="597456.A0A0L7QZ21"/>
<name>A0A0L7QZ21_9HYME</name>
<dbReference type="Gene3D" id="4.10.95.10">
    <property type="entry name" value="Cytochrome c oxidase, subunit VIa"/>
    <property type="match status" value="1"/>
</dbReference>
<evidence type="ECO:0000256" key="6">
    <source>
        <dbReference type="ARBA" id="ARBA00022946"/>
    </source>
</evidence>
<evidence type="ECO:0000256" key="9">
    <source>
        <dbReference type="ARBA" id="ARBA00023136"/>
    </source>
</evidence>
<keyword evidence="7" id="KW-1133">Transmembrane helix</keyword>
<accession>A0A0L7QZ21</accession>
<dbReference type="GO" id="GO:0005743">
    <property type="term" value="C:mitochondrial inner membrane"/>
    <property type="evidence" value="ECO:0007669"/>
    <property type="project" value="UniProtKB-SubCell"/>
</dbReference>
<dbReference type="FunFam" id="4.10.95.10:FF:000001">
    <property type="entry name" value="Cytochrome c oxidase subunit 6A, mitochondrial"/>
    <property type="match status" value="1"/>
</dbReference>
<dbReference type="Pfam" id="PF02046">
    <property type="entry name" value="COX6A"/>
    <property type="match status" value="1"/>
</dbReference>
<dbReference type="GO" id="GO:0030234">
    <property type="term" value="F:enzyme regulator activity"/>
    <property type="evidence" value="ECO:0007669"/>
    <property type="project" value="TreeGrafter"/>
</dbReference>
<evidence type="ECO:0000313" key="11">
    <source>
        <dbReference type="EMBL" id="KOC63859.1"/>
    </source>
</evidence>
<evidence type="ECO:0000256" key="2">
    <source>
        <dbReference type="ARBA" id="ARBA00004673"/>
    </source>
</evidence>
<comment type="similarity">
    <text evidence="3 10">Belongs to the cytochrome c oxidase subunit 6A family.</text>
</comment>
<organism evidence="11 12">
    <name type="scientific">Habropoda laboriosa</name>
    <dbReference type="NCBI Taxonomy" id="597456"/>
    <lineage>
        <taxon>Eukaryota</taxon>
        <taxon>Metazoa</taxon>
        <taxon>Ecdysozoa</taxon>
        <taxon>Arthropoda</taxon>
        <taxon>Hexapoda</taxon>
        <taxon>Insecta</taxon>
        <taxon>Pterygota</taxon>
        <taxon>Neoptera</taxon>
        <taxon>Endopterygota</taxon>
        <taxon>Hymenoptera</taxon>
        <taxon>Apocrita</taxon>
        <taxon>Aculeata</taxon>
        <taxon>Apoidea</taxon>
        <taxon>Anthophila</taxon>
        <taxon>Apidae</taxon>
        <taxon>Habropoda</taxon>
    </lineage>
</organism>
<keyword evidence="12" id="KW-1185">Reference proteome</keyword>
<dbReference type="PANTHER" id="PTHR11504">
    <property type="entry name" value="CYTOCHROME C OXIDASE POLYPEPTIDE VIA"/>
    <property type="match status" value="1"/>
</dbReference>
<dbReference type="Proteomes" id="UP000053825">
    <property type="component" value="Unassembled WGS sequence"/>
</dbReference>
<dbReference type="InterPro" id="IPR036418">
    <property type="entry name" value="Cyt_c_oxidase_su6a_sf"/>
</dbReference>
<evidence type="ECO:0000256" key="1">
    <source>
        <dbReference type="ARBA" id="ARBA00004434"/>
    </source>
</evidence>